<evidence type="ECO:0000313" key="1">
    <source>
        <dbReference type="EMBL" id="AHF07819.1"/>
    </source>
</evidence>
<sequence length="91" mass="11172">MFFHERLIISYVQYLENDRYVFQLTEGAEFPVSREEFMTHYQEYRKFEDERARASQQHAERYRPLPVTLVVRRCVKVFPANPSLRRKRRSA</sequence>
<dbReference type="Proteomes" id="UP000010847">
    <property type="component" value="Chromosome"/>
</dbReference>
<dbReference type="HOGENOM" id="CLU_2315707_0_0_9"/>
<dbReference type="KEGG" id="dmt:DESME_12875"/>
<gene>
    <name evidence="1" type="ORF">DESME_12875</name>
</gene>
<evidence type="ECO:0000313" key="2">
    <source>
        <dbReference type="Proteomes" id="UP000010847"/>
    </source>
</evidence>
<accession>W0EF51</accession>
<organism evidence="1 2">
    <name type="scientific">Desulfitobacterium metallireducens DSM 15288</name>
    <dbReference type="NCBI Taxonomy" id="871968"/>
    <lineage>
        <taxon>Bacteria</taxon>
        <taxon>Bacillati</taxon>
        <taxon>Bacillota</taxon>
        <taxon>Clostridia</taxon>
        <taxon>Eubacteriales</taxon>
        <taxon>Desulfitobacteriaceae</taxon>
        <taxon>Desulfitobacterium</taxon>
    </lineage>
</organism>
<reference evidence="1 2" key="1">
    <citation type="submission" date="2013-12" db="EMBL/GenBank/DDBJ databases">
        <authorList>
            <consortium name="DOE Joint Genome Institute"/>
            <person name="Smidt H."/>
            <person name="Huntemann M."/>
            <person name="Han J."/>
            <person name="Chen A."/>
            <person name="Kyrpides N."/>
            <person name="Mavromatis K."/>
            <person name="Markowitz V."/>
            <person name="Palaniappan K."/>
            <person name="Ivanova N."/>
            <person name="Schaumberg A."/>
            <person name="Pati A."/>
            <person name="Liolios K."/>
            <person name="Nordberg H.P."/>
            <person name="Cantor M.N."/>
            <person name="Hua S.X."/>
            <person name="Woyke T."/>
        </authorList>
    </citation>
    <scope>NUCLEOTIDE SEQUENCE [LARGE SCALE GENOMIC DNA]</scope>
    <source>
        <strain evidence="2">DSM 15288</strain>
    </source>
</reference>
<name>W0EF51_9FIRM</name>
<dbReference type="RefSeq" id="WP_006715937.1">
    <property type="nucleotide sequence ID" value="NZ_CP007032.1"/>
</dbReference>
<keyword evidence="2" id="KW-1185">Reference proteome</keyword>
<proteinExistence type="predicted"/>
<protein>
    <submittedName>
        <fullName evidence="1">Uncharacterized protein</fullName>
    </submittedName>
</protein>
<dbReference type="AlphaFoldDB" id="W0EF51"/>
<dbReference type="STRING" id="871968.DESME_12875"/>
<dbReference type="EMBL" id="CP007032">
    <property type="protein sequence ID" value="AHF07819.1"/>
    <property type="molecule type" value="Genomic_DNA"/>
</dbReference>